<protein>
    <submittedName>
        <fullName evidence="1">Uncharacterized protein</fullName>
    </submittedName>
</protein>
<accession>A0A0E9RA26</accession>
<evidence type="ECO:0000313" key="1">
    <source>
        <dbReference type="EMBL" id="JAH25647.1"/>
    </source>
</evidence>
<name>A0A0E9RA26_ANGAN</name>
<proteinExistence type="predicted"/>
<organism evidence="1">
    <name type="scientific">Anguilla anguilla</name>
    <name type="common">European freshwater eel</name>
    <name type="synonym">Muraena anguilla</name>
    <dbReference type="NCBI Taxonomy" id="7936"/>
    <lineage>
        <taxon>Eukaryota</taxon>
        <taxon>Metazoa</taxon>
        <taxon>Chordata</taxon>
        <taxon>Craniata</taxon>
        <taxon>Vertebrata</taxon>
        <taxon>Euteleostomi</taxon>
        <taxon>Actinopterygii</taxon>
        <taxon>Neopterygii</taxon>
        <taxon>Teleostei</taxon>
        <taxon>Anguilliformes</taxon>
        <taxon>Anguillidae</taxon>
        <taxon>Anguilla</taxon>
    </lineage>
</organism>
<dbReference type="EMBL" id="GBXM01082930">
    <property type="protein sequence ID" value="JAH25647.1"/>
    <property type="molecule type" value="Transcribed_RNA"/>
</dbReference>
<sequence>MVSLIENNNYMENQSKICENWMSAD</sequence>
<reference evidence="1" key="2">
    <citation type="journal article" date="2015" name="Fish Shellfish Immunol.">
        <title>Early steps in the European eel (Anguilla anguilla)-Vibrio vulnificus interaction in the gills: Role of the RtxA13 toxin.</title>
        <authorList>
            <person name="Callol A."/>
            <person name="Pajuelo D."/>
            <person name="Ebbesson L."/>
            <person name="Teles M."/>
            <person name="MacKenzie S."/>
            <person name="Amaro C."/>
        </authorList>
    </citation>
    <scope>NUCLEOTIDE SEQUENCE</scope>
</reference>
<dbReference type="AlphaFoldDB" id="A0A0E9RA26"/>
<reference evidence="1" key="1">
    <citation type="submission" date="2014-11" db="EMBL/GenBank/DDBJ databases">
        <authorList>
            <person name="Amaro Gonzalez C."/>
        </authorList>
    </citation>
    <scope>NUCLEOTIDE SEQUENCE</scope>
</reference>